<dbReference type="Gene3D" id="3.90.1530.30">
    <property type="match status" value="1"/>
</dbReference>
<dbReference type="Pfam" id="PF02195">
    <property type="entry name" value="ParB_N"/>
    <property type="match status" value="1"/>
</dbReference>
<sequence>MTTTTALTRQQKADVLRAAIAQNARPLALPTIAANRRLTIEQVKEIVQAHGWPRIESMRKAAEILERGLDPDRANQLAPLAATPNATPDATPNATDQQLVDVPLDELHPDPDNVRDELGDLTELARSIADQGVLQPVVARRHDGHLVLVMGHRRHAAARLAGLTRIPCIIRADMDPDDVLAAMIMENGQRLGLDPIEEARALARLKRLDNATDADLAARVSKSQPYISARLALLSLTPPQQAAVRAGTLSLTRATKLGREQGGIARPGAAGKASAAHLAWSHPLAEAVSLLCTRNGHSKHHPGRPGGVGCGECWEAVIRSDERDKARR</sequence>
<reference evidence="5" key="1">
    <citation type="journal article" date="2019" name="Int. J. Syst. Evol. Microbiol.">
        <title>The Global Catalogue of Microorganisms (GCM) 10K type strain sequencing project: providing services to taxonomists for standard genome sequencing and annotation.</title>
        <authorList>
            <consortium name="The Broad Institute Genomics Platform"/>
            <consortium name="The Broad Institute Genome Sequencing Center for Infectious Disease"/>
            <person name="Wu L."/>
            <person name="Ma J."/>
        </authorList>
    </citation>
    <scope>NUCLEOTIDE SEQUENCE [LARGE SCALE GENOMIC DNA]</scope>
    <source>
        <strain evidence="5">JCM 16703</strain>
    </source>
</reference>
<comment type="similarity">
    <text evidence="1">Belongs to the ParB family.</text>
</comment>
<comment type="caution">
    <text evidence="4">The sequence shown here is derived from an EMBL/GenBank/DDBJ whole genome shotgun (WGS) entry which is preliminary data.</text>
</comment>
<dbReference type="Proteomes" id="UP001501495">
    <property type="component" value="Unassembled WGS sequence"/>
</dbReference>
<dbReference type="Gene3D" id="1.10.10.2830">
    <property type="match status" value="1"/>
</dbReference>
<dbReference type="SUPFAM" id="SSF110849">
    <property type="entry name" value="ParB/Sulfiredoxin"/>
    <property type="match status" value="1"/>
</dbReference>
<proteinExistence type="inferred from homology"/>
<dbReference type="Pfam" id="PF17762">
    <property type="entry name" value="HTH_ParB"/>
    <property type="match status" value="1"/>
</dbReference>
<organism evidence="4 5">
    <name type="scientific">Nocardioides fonticola</name>
    <dbReference type="NCBI Taxonomy" id="450363"/>
    <lineage>
        <taxon>Bacteria</taxon>
        <taxon>Bacillati</taxon>
        <taxon>Actinomycetota</taxon>
        <taxon>Actinomycetes</taxon>
        <taxon>Propionibacteriales</taxon>
        <taxon>Nocardioidaceae</taxon>
        <taxon>Nocardioides</taxon>
    </lineage>
</organism>
<evidence type="ECO:0000313" key="5">
    <source>
        <dbReference type="Proteomes" id="UP001501495"/>
    </source>
</evidence>
<dbReference type="PANTHER" id="PTHR33375">
    <property type="entry name" value="CHROMOSOME-PARTITIONING PROTEIN PARB-RELATED"/>
    <property type="match status" value="1"/>
</dbReference>
<dbReference type="SMART" id="SM00470">
    <property type="entry name" value="ParB"/>
    <property type="match status" value="1"/>
</dbReference>
<dbReference type="InterPro" id="IPR003115">
    <property type="entry name" value="ParB_N"/>
</dbReference>
<protein>
    <recommendedName>
        <fullName evidence="3">ParB-like N-terminal domain-containing protein</fullName>
    </recommendedName>
</protein>
<dbReference type="InterPro" id="IPR050336">
    <property type="entry name" value="Chromosome_partition/occlusion"/>
</dbReference>
<dbReference type="EMBL" id="BAAAZH010000023">
    <property type="protein sequence ID" value="GAA4123324.1"/>
    <property type="molecule type" value="Genomic_DNA"/>
</dbReference>
<name>A0ABP7XQ06_9ACTN</name>
<evidence type="ECO:0000256" key="1">
    <source>
        <dbReference type="ARBA" id="ARBA00006295"/>
    </source>
</evidence>
<accession>A0ABP7XQ06</accession>
<evidence type="ECO:0000313" key="4">
    <source>
        <dbReference type="EMBL" id="GAA4123324.1"/>
    </source>
</evidence>
<evidence type="ECO:0000259" key="3">
    <source>
        <dbReference type="SMART" id="SM00470"/>
    </source>
</evidence>
<dbReference type="PANTHER" id="PTHR33375:SF1">
    <property type="entry name" value="CHROMOSOME-PARTITIONING PROTEIN PARB-RELATED"/>
    <property type="match status" value="1"/>
</dbReference>
<dbReference type="InterPro" id="IPR004437">
    <property type="entry name" value="ParB/RepB/Spo0J"/>
</dbReference>
<evidence type="ECO:0000256" key="2">
    <source>
        <dbReference type="ARBA" id="ARBA00022829"/>
    </source>
</evidence>
<gene>
    <name evidence="4" type="ORF">GCM10022215_29920</name>
</gene>
<dbReference type="NCBIfam" id="TIGR00180">
    <property type="entry name" value="parB_part"/>
    <property type="match status" value="1"/>
</dbReference>
<dbReference type="InterPro" id="IPR036086">
    <property type="entry name" value="ParB/Sulfiredoxin_sf"/>
</dbReference>
<dbReference type="InterPro" id="IPR041468">
    <property type="entry name" value="HTH_ParB/Spo0J"/>
</dbReference>
<keyword evidence="2" id="KW-0159">Chromosome partition</keyword>
<dbReference type="RefSeq" id="WP_344734259.1">
    <property type="nucleotide sequence ID" value="NZ_BAAAZH010000023.1"/>
</dbReference>
<dbReference type="SUPFAM" id="SSF109709">
    <property type="entry name" value="KorB DNA-binding domain-like"/>
    <property type="match status" value="1"/>
</dbReference>
<keyword evidence="5" id="KW-1185">Reference proteome</keyword>
<feature type="domain" description="ParB-like N-terminal" evidence="3">
    <location>
        <begin position="100"/>
        <end position="188"/>
    </location>
</feature>